<gene>
    <name evidence="5" type="ORF">GCM10007874_10520</name>
</gene>
<dbReference type="InterPro" id="IPR027417">
    <property type="entry name" value="P-loop_NTPase"/>
</dbReference>
<reference evidence="6" key="1">
    <citation type="journal article" date="2019" name="Int. J. Syst. Evol. Microbiol.">
        <title>The Global Catalogue of Microorganisms (GCM) 10K type strain sequencing project: providing services to taxonomists for standard genome sequencing and annotation.</title>
        <authorList>
            <consortium name="The Broad Institute Genomics Platform"/>
            <consortium name="The Broad Institute Genome Sequencing Center for Infectious Disease"/>
            <person name="Wu L."/>
            <person name="Ma J."/>
        </authorList>
    </citation>
    <scope>NUCLEOTIDE SEQUENCE [LARGE SCALE GENOMIC DNA]</scope>
    <source>
        <strain evidence="6">NBRC 101365</strain>
    </source>
</reference>
<evidence type="ECO:0000256" key="1">
    <source>
        <dbReference type="ARBA" id="ARBA00006512"/>
    </source>
</evidence>
<dbReference type="RefSeq" id="WP_284310867.1">
    <property type="nucleotide sequence ID" value="NZ_BSPC01000008.1"/>
</dbReference>
<evidence type="ECO:0000313" key="5">
    <source>
        <dbReference type="EMBL" id="GLS18036.1"/>
    </source>
</evidence>
<dbReference type="Proteomes" id="UP001156882">
    <property type="component" value="Unassembled WGS sequence"/>
</dbReference>
<protein>
    <submittedName>
        <fullName evidence="5">Type VI secretion protein</fullName>
    </submittedName>
</protein>
<sequence length="850" mass="96333">MTLAKNVRTSLAYGAELGREAKVADHVPYTRHVDERTLRTKDGMLVQILKIEGFCHDTADYSTIDQMAEYRNTFLRALGDSRYAVYAHIIRRSVPTHMPGEFKNPFARLVNERYMDSLKDKRLYINDLYFTVLRKPSFRGKVGFADNIFRFFGRHSGATGDNEEAEALKELTQHVAAFETDMRRIGARVLRIIKEVSIERVGLVEFIDVKDLEEVEGEATASRETGGEKRLYRFRSEPVEFLAQLLNGGVPMVMRLPRMPLNEYIPTRRVTFGKRELELRGPADTGTRFGGFIGVRELRGETFAGVFDAMLKIPGEFIATQSFALSDRAEAIQHINLVERQLASSDERDTVLVSHMRTARDEVAKGEGVNGLYHLTVMGLGNTRAELEKAVQLLTKVVTNQGVVPVREDLNQEGCFWAQLPGNFEYIARRMTISSANFVGFASFHNYAVGKREGNHWGPAISLLMSKSQSPYYFNFHVRQLGNFSVIGPSGSGKTVALSFLSSQAMRVNPRLAFFDKDRGGEVFIRAMGGQYEVLQPGKPTGFNPLQVDDTPADRDFVTQLIKLLVRPRNEGRLTVEEERIVERAVDQLFQYPRRERRMDMVPELLSGSQKAHSDDIAARFEIWLTDRGWLFNNDVDRWDNENGIVGFDLTTILDDEDTRSAALFYIFHRLEGMVDGKRPFMLFIDEGWKVLGDERFSAKLNDKLKTIRKLVGLVGFGTQSAKDVISAKIAHTLLEQTSVNIFFPNVKADASSYQSSRDANGQENGGFKLTDTEFNWVRTALPESREFLIRSEHDSVIAKLDLSMMPDLVKVMSGTVESVEECARLRARYGEQPDQWLPYFCGWKKEATP</sequence>
<accession>A0ABQ6CIF3</accession>
<dbReference type="EMBL" id="BSPC01000008">
    <property type="protein sequence ID" value="GLS18036.1"/>
    <property type="molecule type" value="Genomic_DNA"/>
</dbReference>
<feature type="domain" description="CagE TrbE VirB component of type IV transporter system central" evidence="4">
    <location>
        <begin position="236"/>
        <end position="429"/>
    </location>
</feature>
<keyword evidence="3" id="KW-0067">ATP-binding</keyword>
<comment type="caution">
    <text evidence="5">The sequence shown here is derived from an EMBL/GenBank/DDBJ whole genome shotgun (WGS) entry which is preliminary data.</text>
</comment>
<dbReference type="InterPro" id="IPR018145">
    <property type="entry name" value="CagE_TrbE_VirB_cntrl_dom"/>
</dbReference>
<dbReference type="SUPFAM" id="SSF52540">
    <property type="entry name" value="P-loop containing nucleoside triphosphate hydrolases"/>
    <property type="match status" value="1"/>
</dbReference>
<dbReference type="Gene3D" id="3.40.50.300">
    <property type="entry name" value="P-loop containing nucleotide triphosphate hydrolases"/>
    <property type="match status" value="1"/>
</dbReference>
<dbReference type="Pfam" id="PF03135">
    <property type="entry name" value="CagE_TrbE_VirB"/>
    <property type="match status" value="1"/>
</dbReference>
<dbReference type="Gene3D" id="1.10.8.730">
    <property type="match status" value="1"/>
</dbReference>
<keyword evidence="6" id="KW-1185">Reference proteome</keyword>
<organism evidence="5 6">
    <name type="scientific">Labrys miyagiensis</name>
    <dbReference type="NCBI Taxonomy" id="346912"/>
    <lineage>
        <taxon>Bacteria</taxon>
        <taxon>Pseudomonadati</taxon>
        <taxon>Pseudomonadota</taxon>
        <taxon>Alphaproteobacteria</taxon>
        <taxon>Hyphomicrobiales</taxon>
        <taxon>Xanthobacteraceae</taxon>
        <taxon>Labrys</taxon>
    </lineage>
</organism>
<evidence type="ECO:0000313" key="6">
    <source>
        <dbReference type="Proteomes" id="UP001156882"/>
    </source>
</evidence>
<dbReference type="InterPro" id="IPR051162">
    <property type="entry name" value="T4SS_component"/>
</dbReference>
<evidence type="ECO:0000256" key="2">
    <source>
        <dbReference type="ARBA" id="ARBA00022741"/>
    </source>
</evidence>
<dbReference type="PANTHER" id="PTHR30121">
    <property type="entry name" value="UNCHARACTERIZED PROTEIN YJGR-RELATED"/>
    <property type="match status" value="1"/>
</dbReference>
<name>A0ABQ6CIF3_9HYPH</name>
<dbReference type="PANTHER" id="PTHR30121:SF12">
    <property type="entry name" value="TYPE IV SECRETION SYSTEM PROTEIN CAGE"/>
    <property type="match status" value="1"/>
</dbReference>
<evidence type="ECO:0000259" key="4">
    <source>
        <dbReference type="Pfam" id="PF03135"/>
    </source>
</evidence>
<proteinExistence type="inferred from homology"/>
<evidence type="ECO:0000256" key="3">
    <source>
        <dbReference type="ARBA" id="ARBA00022840"/>
    </source>
</evidence>
<comment type="similarity">
    <text evidence="1">Belongs to the TrbE/VirB4 family.</text>
</comment>
<keyword evidence="2" id="KW-0547">Nucleotide-binding</keyword>